<evidence type="ECO:0000256" key="2">
    <source>
        <dbReference type="SAM" id="Phobius"/>
    </source>
</evidence>
<organism evidence="3 4">
    <name type="scientific">Streptomyces roseolilacinus</name>
    <dbReference type="NCBI Taxonomy" id="66904"/>
    <lineage>
        <taxon>Bacteria</taxon>
        <taxon>Bacillati</taxon>
        <taxon>Actinomycetota</taxon>
        <taxon>Actinomycetes</taxon>
        <taxon>Kitasatosporales</taxon>
        <taxon>Streptomycetaceae</taxon>
        <taxon>Streptomyces</taxon>
    </lineage>
</organism>
<name>A0A918AWA8_9ACTN</name>
<feature type="region of interest" description="Disordered" evidence="1">
    <location>
        <begin position="83"/>
        <end position="127"/>
    </location>
</feature>
<keyword evidence="2" id="KW-0812">Transmembrane</keyword>
<keyword evidence="4" id="KW-1185">Reference proteome</keyword>
<feature type="compositionally biased region" description="Basic and acidic residues" evidence="1">
    <location>
        <begin position="84"/>
        <end position="94"/>
    </location>
</feature>
<reference evidence="3" key="1">
    <citation type="journal article" date="2014" name="Int. J. Syst. Evol. Microbiol.">
        <title>Complete genome sequence of Corynebacterium casei LMG S-19264T (=DSM 44701T), isolated from a smear-ripened cheese.</title>
        <authorList>
            <consortium name="US DOE Joint Genome Institute (JGI-PGF)"/>
            <person name="Walter F."/>
            <person name="Albersmeier A."/>
            <person name="Kalinowski J."/>
            <person name="Ruckert C."/>
        </authorList>
    </citation>
    <scope>NUCLEOTIDE SEQUENCE</scope>
    <source>
        <strain evidence="3">JCM 4335</strain>
    </source>
</reference>
<evidence type="ECO:0000313" key="3">
    <source>
        <dbReference type="EMBL" id="GGP93937.1"/>
    </source>
</evidence>
<feature type="compositionally biased region" description="Pro residues" evidence="1">
    <location>
        <begin position="104"/>
        <end position="123"/>
    </location>
</feature>
<dbReference type="AlphaFoldDB" id="A0A918AWA8"/>
<keyword evidence="2" id="KW-0472">Membrane</keyword>
<dbReference type="Proteomes" id="UP000654123">
    <property type="component" value="Unassembled WGS sequence"/>
</dbReference>
<comment type="caution">
    <text evidence="3">The sequence shown here is derived from an EMBL/GenBank/DDBJ whole genome shotgun (WGS) entry which is preliminary data.</text>
</comment>
<evidence type="ECO:0008006" key="5">
    <source>
        <dbReference type="Google" id="ProtNLM"/>
    </source>
</evidence>
<evidence type="ECO:0000256" key="1">
    <source>
        <dbReference type="SAM" id="MobiDB-lite"/>
    </source>
</evidence>
<feature type="compositionally biased region" description="Gly residues" evidence="1">
    <location>
        <begin position="321"/>
        <end position="338"/>
    </location>
</feature>
<accession>A0A918AWA8</accession>
<dbReference type="RefSeq" id="WP_189530142.1">
    <property type="nucleotide sequence ID" value="NZ_BMSV01000002.1"/>
</dbReference>
<dbReference type="Gene3D" id="3.30.10.20">
    <property type="match status" value="1"/>
</dbReference>
<feature type="compositionally biased region" description="Basic and acidic residues" evidence="1">
    <location>
        <begin position="281"/>
        <end position="294"/>
    </location>
</feature>
<dbReference type="EMBL" id="BMSV01000002">
    <property type="protein sequence ID" value="GGP93937.1"/>
    <property type="molecule type" value="Genomic_DNA"/>
</dbReference>
<proteinExistence type="predicted"/>
<feature type="transmembrane region" description="Helical" evidence="2">
    <location>
        <begin position="31"/>
        <end position="57"/>
    </location>
</feature>
<feature type="region of interest" description="Disordered" evidence="1">
    <location>
        <begin position="275"/>
        <end position="348"/>
    </location>
</feature>
<sequence>MSGPRATESPAPPDPSRRPWWRTNRARVGSLAAIPLLGLIAPGLGAAALIAALVLVWRGSPWPKAGKVVATVAAAALLGSVTPEPEKDAARQEAADAEAVRPSTPAPSSPSLPTPSPPPPRPALPDLRGQTLDVAFAKAGERGYTVAYHDASDEGKDIMARSLWTVCFQEVGGTGESPTVDFAAVHTGDPCPEADGAPLPWPVMPELVWKTWVTARKEVLALGVDEDRLRAETAYRNDKLPDEGEYDHWRVCAHDPAQGARVPRDEWVTLYLSSPDIACPEPDRGTGGDARLPDRDEDGDPDYLDPYPRDRNRTSDWPNGFPGGSDGSSGGSSGGGDGWSPCRHTRWC</sequence>
<reference evidence="3" key="2">
    <citation type="submission" date="2020-09" db="EMBL/GenBank/DDBJ databases">
        <authorList>
            <person name="Sun Q."/>
            <person name="Ohkuma M."/>
        </authorList>
    </citation>
    <scope>NUCLEOTIDE SEQUENCE</scope>
    <source>
        <strain evidence="3">JCM 4335</strain>
    </source>
</reference>
<protein>
    <recommendedName>
        <fullName evidence="5">PASTA domain-containing protein</fullName>
    </recommendedName>
</protein>
<feature type="region of interest" description="Disordered" evidence="1">
    <location>
        <begin position="1"/>
        <end position="21"/>
    </location>
</feature>
<keyword evidence="2" id="KW-1133">Transmembrane helix</keyword>
<gene>
    <name evidence="3" type="ORF">GCM10010249_09610</name>
</gene>
<evidence type="ECO:0000313" key="4">
    <source>
        <dbReference type="Proteomes" id="UP000654123"/>
    </source>
</evidence>